<dbReference type="GO" id="GO:0020037">
    <property type="term" value="F:heme binding"/>
    <property type="evidence" value="ECO:0007669"/>
    <property type="project" value="InterPro"/>
</dbReference>
<dbReference type="InterPro" id="IPR024096">
    <property type="entry name" value="NO_sig/Golgi_transp_ligand-bd"/>
</dbReference>
<proteinExistence type="predicted"/>
<evidence type="ECO:0000313" key="3">
    <source>
        <dbReference type="Proteomes" id="UP000197424"/>
    </source>
</evidence>
<accession>A0A248LEN6</accession>
<reference evidence="3" key="1">
    <citation type="submission" date="2017-06" db="EMBL/GenBank/DDBJ databases">
        <title>Whole genome sequence of Laribacter hongkongensis LHGZ1.</title>
        <authorList>
            <person name="Chen D."/>
            <person name="Wu H."/>
            <person name="Chen J."/>
        </authorList>
    </citation>
    <scope>NUCLEOTIDE SEQUENCE [LARGE SCALE GENOMIC DNA]</scope>
    <source>
        <strain evidence="3">LHGZ1</strain>
    </source>
</reference>
<evidence type="ECO:0000259" key="1">
    <source>
        <dbReference type="Pfam" id="PF07700"/>
    </source>
</evidence>
<dbReference type="Pfam" id="PF07700">
    <property type="entry name" value="HNOB"/>
    <property type="match status" value="1"/>
</dbReference>
<sequence length="180" mass="19806">MKGIVFTEFLDMVETRWSAGFADALLDATELKSGGAYTTVGTYDFGEMVALLGELSRRTGIAASELLYVFGQHFFARLTVLYPDFIAAAPDAFSLLAGIEGVIHTEVRKLYPDAELPAFEIACHTPERLELLYQSPRCLSRLAHGLIDGALQHYGEQAAVRLEPLEPSGQRVRIVLERSA</sequence>
<protein>
    <submittedName>
        <fullName evidence="2">Heme transporter CcmB</fullName>
    </submittedName>
</protein>
<dbReference type="EMBL" id="CP022115">
    <property type="protein sequence ID" value="ASJ22939.1"/>
    <property type="molecule type" value="Genomic_DNA"/>
</dbReference>
<name>A0A248LEN6_9NEIS</name>
<dbReference type="InterPro" id="IPR011644">
    <property type="entry name" value="Heme_NO-bd"/>
</dbReference>
<organism evidence="2 3">
    <name type="scientific">Laribacter hongkongensis</name>
    <dbReference type="NCBI Taxonomy" id="168471"/>
    <lineage>
        <taxon>Bacteria</taxon>
        <taxon>Pseudomonadati</taxon>
        <taxon>Pseudomonadota</taxon>
        <taxon>Betaproteobacteria</taxon>
        <taxon>Neisseriales</taxon>
        <taxon>Aquaspirillaceae</taxon>
        <taxon>Laribacter</taxon>
    </lineage>
</organism>
<dbReference type="AlphaFoldDB" id="A0A248LEN6"/>
<feature type="domain" description="Heme NO-binding" evidence="1">
    <location>
        <begin position="2"/>
        <end position="160"/>
    </location>
</feature>
<evidence type="ECO:0000313" key="2">
    <source>
        <dbReference type="EMBL" id="ASJ22939.1"/>
    </source>
</evidence>
<dbReference type="OrthoDB" id="7266652at2"/>
<dbReference type="Gene3D" id="3.90.1520.10">
    <property type="entry name" value="H-NOX domain"/>
    <property type="match status" value="1"/>
</dbReference>
<dbReference type="RefSeq" id="WP_088859823.1">
    <property type="nucleotide sequence ID" value="NZ_CP022115.1"/>
</dbReference>
<gene>
    <name evidence="2" type="primary">ccmB</name>
    <name evidence="2" type="ORF">LHGZ1_0108</name>
</gene>
<dbReference type="SUPFAM" id="SSF111126">
    <property type="entry name" value="Ligand-binding domain in the NO signalling and Golgi transport"/>
    <property type="match status" value="1"/>
</dbReference>
<dbReference type="InterPro" id="IPR038158">
    <property type="entry name" value="H-NOX_domain_sf"/>
</dbReference>
<dbReference type="Proteomes" id="UP000197424">
    <property type="component" value="Chromosome"/>
</dbReference>